<protein>
    <submittedName>
        <fullName evidence="2">Uncharacterized protein</fullName>
    </submittedName>
</protein>
<evidence type="ECO:0000256" key="1">
    <source>
        <dbReference type="SAM" id="MobiDB-lite"/>
    </source>
</evidence>
<evidence type="ECO:0000313" key="3">
    <source>
        <dbReference type="Proteomes" id="UP001054252"/>
    </source>
</evidence>
<dbReference type="EMBL" id="BPVZ01000014">
    <property type="protein sequence ID" value="GKU99544.1"/>
    <property type="molecule type" value="Genomic_DNA"/>
</dbReference>
<keyword evidence="3" id="KW-1185">Reference proteome</keyword>
<name>A0AAV5IGT7_9ROSI</name>
<comment type="caution">
    <text evidence="2">The sequence shown here is derived from an EMBL/GenBank/DDBJ whole genome shotgun (WGS) entry which is preliminary data.</text>
</comment>
<gene>
    <name evidence="2" type="ORF">SLEP1_g12379</name>
</gene>
<accession>A0AAV5IGT7</accession>
<dbReference type="Proteomes" id="UP001054252">
    <property type="component" value="Unassembled WGS sequence"/>
</dbReference>
<organism evidence="2 3">
    <name type="scientific">Rubroshorea leprosula</name>
    <dbReference type="NCBI Taxonomy" id="152421"/>
    <lineage>
        <taxon>Eukaryota</taxon>
        <taxon>Viridiplantae</taxon>
        <taxon>Streptophyta</taxon>
        <taxon>Embryophyta</taxon>
        <taxon>Tracheophyta</taxon>
        <taxon>Spermatophyta</taxon>
        <taxon>Magnoliopsida</taxon>
        <taxon>eudicotyledons</taxon>
        <taxon>Gunneridae</taxon>
        <taxon>Pentapetalae</taxon>
        <taxon>rosids</taxon>
        <taxon>malvids</taxon>
        <taxon>Malvales</taxon>
        <taxon>Dipterocarpaceae</taxon>
        <taxon>Rubroshorea</taxon>
    </lineage>
</organism>
<dbReference type="AlphaFoldDB" id="A0AAV5IGT7"/>
<feature type="region of interest" description="Disordered" evidence="1">
    <location>
        <begin position="30"/>
        <end position="56"/>
    </location>
</feature>
<evidence type="ECO:0000313" key="2">
    <source>
        <dbReference type="EMBL" id="GKU99544.1"/>
    </source>
</evidence>
<reference evidence="2 3" key="1">
    <citation type="journal article" date="2021" name="Commun. Biol.">
        <title>The genome of Shorea leprosula (Dipterocarpaceae) highlights the ecological relevance of drought in aseasonal tropical rainforests.</title>
        <authorList>
            <person name="Ng K.K.S."/>
            <person name="Kobayashi M.J."/>
            <person name="Fawcett J.A."/>
            <person name="Hatakeyama M."/>
            <person name="Paape T."/>
            <person name="Ng C.H."/>
            <person name="Ang C.C."/>
            <person name="Tnah L.H."/>
            <person name="Lee C.T."/>
            <person name="Nishiyama T."/>
            <person name="Sese J."/>
            <person name="O'Brien M.J."/>
            <person name="Copetti D."/>
            <person name="Mohd Noor M.I."/>
            <person name="Ong R.C."/>
            <person name="Putra M."/>
            <person name="Sireger I.Z."/>
            <person name="Indrioko S."/>
            <person name="Kosugi Y."/>
            <person name="Izuno A."/>
            <person name="Isagi Y."/>
            <person name="Lee S.L."/>
            <person name="Shimizu K.K."/>
        </authorList>
    </citation>
    <scope>NUCLEOTIDE SEQUENCE [LARGE SCALE GENOMIC DNA]</scope>
    <source>
        <strain evidence="2">214</strain>
    </source>
</reference>
<proteinExistence type="predicted"/>
<sequence length="222" mass="25032">MARLLSSQGKIGRRYEKRKGSDIIGTEQVACKTPGKPSTIGSRQEVVQTRKEDTRNGQEKVRFKEAEGIPKLALEFSPTEDENAWLKRSMVAMAWCERCFVELGALIGEVILVDEDTSTVKVDGEFFPIMVMEEEWRMALDWWLAGERRNSVDSKYGIEYPDDGNSDVIFNVNGLLEDDGEKDAKECGATVEDSNWNLRCQVISKEGESVEKEVVVGFMFMG</sequence>